<organism evidence="2 3">
    <name type="scientific">Schizosaccharomyces octosporus (strain yFS286)</name>
    <name type="common">Fission yeast</name>
    <name type="synonym">Octosporomyces octosporus</name>
    <dbReference type="NCBI Taxonomy" id="483514"/>
    <lineage>
        <taxon>Eukaryota</taxon>
        <taxon>Fungi</taxon>
        <taxon>Dikarya</taxon>
        <taxon>Ascomycota</taxon>
        <taxon>Taphrinomycotina</taxon>
        <taxon>Schizosaccharomycetes</taxon>
        <taxon>Schizosaccharomycetales</taxon>
        <taxon>Schizosaccharomycetaceae</taxon>
        <taxon>Schizosaccharomyces</taxon>
    </lineage>
</organism>
<dbReference type="Proteomes" id="UP000016088">
    <property type="component" value="Unassembled WGS sequence"/>
</dbReference>
<dbReference type="GeneID" id="25031110"/>
<feature type="region of interest" description="Disordered" evidence="1">
    <location>
        <begin position="1"/>
        <end position="65"/>
    </location>
</feature>
<feature type="region of interest" description="Disordered" evidence="1">
    <location>
        <begin position="439"/>
        <end position="462"/>
    </location>
</feature>
<accession>S9RL35</accession>
<feature type="region of interest" description="Disordered" evidence="1">
    <location>
        <begin position="336"/>
        <end position="355"/>
    </location>
</feature>
<dbReference type="RefSeq" id="XP_013016080.1">
    <property type="nucleotide sequence ID" value="XM_013160626.1"/>
</dbReference>
<feature type="region of interest" description="Disordered" evidence="1">
    <location>
        <begin position="195"/>
        <end position="229"/>
    </location>
</feature>
<feature type="region of interest" description="Disordered" evidence="1">
    <location>
        <begin position="161"/>
        <end position="183"/>
    </location>
</feature>
<evidence type="ECO:0000256" key="1">
    <source>
        <dbReference type="SAM" id="MobiDB-lite"/>
    </source>
</evidence>
<feature type="compositionally biased region" description="Basic residues" evidence="1">
    <location>
        <begin position="24"/>
        <end position="37"/>
    </location>
</feature>
<feature type="region of interest" description="Disordered" evidence="1">
    <location>
        <begin position="117"/>
        <end position="145"/>
    </location>
</feature>
<name>S9RL35_SCHOY</name>
<dbReference type="VEuPathDB" id="FungiDB:SOCG_02132"/>
<sequence>MNEIVHDKYNTPQAMESSSTRIPQRLRHAQSLFRRRPTTVEPDSNHRRRWSHYDNLPNGVHSSYDANTVNPNASIKSGYSTEQALASLNRDRSTRNNLTFASTELKATLPSLDEHRLSHRSPQDFGIPVDGNRESSYRTSRNSNFPLIPQKSIRRYYSNRTAGRLDNGRSGSPSSRFSTTSGVSAVNPARFADENDDIATPKNFSNRFADSDFEPGRTSRFSERSETARKRNSLNFQAQMKPIGTRMASKNGQSMRASELTERGSLFSTAPESEANHSPLAPTVSGSSFGYLPNDHILETQSRSGVLSPRHSNIPAWQPDTAAPTHVPTQNRQRPLFTDLNSPSDEMQGSDPYMDVREFPVDDSDSERSYRRVRDQYLQTPRARSNRYSGVSNTASQITPRASQANLNHNQRPVSHYYEKLHINNPKNNSFQALPYETTAPATRPLPVTHPEQASPKKNKSGFLRKFAHKISRIFK</sequence>
<dbReference type="GO" id="GO:1903359">
    <property type="term" value="P:lateral cortical node assembly"/>
    <property type="evidence" value="ECO:0007669"/>
    <property type="project" value="EnsemblFungi"/>
</dbReference>
<feature type="compositionally biased region" description="Low complexity" evidence="1">
    <location>
        <begin position="168"/>
        <end position="183"/>
    </location>
</feature>
<dbReference type="GO" id="GO:1903360">
    <property type="term" value="P:protein localization to lateral cortical node"/>
    <property type="evidence" value="ECO:0007669"/>
    <property type="project" value="EnsemblFungi"/>
</dbReference>
<feature type="compositionally biased region" description="Polar residues" evidence="1">
    <location>
        <begin position="336"/>
        <end position="347"/>
    </location>
</feature>
<dbReference type="HOGENOM" id="CLU_573855_0_0_1"/>
<reference evidence="2 3" key="1">
    <citation type="journal article" date="2011" name="Science">
        <title>Comparative functional genomics of the fission yeasts.</title>
        <authorList>
            <person name="Rhind N."/>
            <person name="Chen Z."/>
            <person name="Yassour M."/>
            <person name="Thompson D.A."/>
            <person name="Haas B.J."/>
            <person name="Habib N."/>
            <person name="Wapinski I."/>
            <person name="Roy S."/>
            <person name="Lin M.F."/>
            <person name="Heiman D.I."/>
            <person name="Young S.K."/>
            <person name="Furuya K."/>
            <person name="Guo Y."/>
            <person name="Pidoux A."/>
            <person name="Chen H.M."/>
            <person name="Robbertse B."/>
            <person name="Goldberg J.M."/>
            <person name="Aoki K."/>
            <person name="Bayne E.H."/>
            <person name="Berlin A.M."/>
            <person name="Desjardins C.A."/>
            <person name="Dobbs E."/>
            <person name="Dukaj L."/>
            <person name="Fan L."/>
            <person name="FitzGerald M.G."/>
            <person name="French C."/>
            <person name="Gujja S."/>
            <person name="Hansen K."/>
            <person name="Keifenheim D."/>
            <person name="Levin J.Z."/>
            <person name="Mosher R.A."/>
            <person name="Mueller C.A."/>
            <person name="Pfiffner J."/>
            <person name="Priest M."/>
            <person name="Russ C."/>
            <person name="Smialowska A."/>
            <person name="Swoboda P."/>
            <person name="Sykes S.M."/>
            <person name="Vaughn M."/>
            <person name="Vengrova S."/>
            <person name="Yoder R."/>
            <person name="Zeng Q."/>
            <person name="Allshire R."/>
            <person name="Baulcombe D."/>
            <person name="Birren B.W."/>
            <person name="Brown W."/>
            <person name="Ekwall K."/>
            <person name="Kellis M."/>
            <person name="Leatherwood J."/>
            <person name="Levin H."/>
            <person name="Margalit H."/>
            <person name="Martienssen R."/>
            <person name="Nieduszynski C.A."/>
            <person name="Spatafora J.W."/>
            <person name="Friedman N."/>
            <person name="Dalgaard J.Z."/>
            <person name="Baumann P."/>
            <person name="Niki H."/>
            <person name="Regev A."/>
            <person name="Nusbaum C."/>
        </authorList>
    </citation>
    <scope>NUCLEOTIDE SEQUENCE [LARGE SCALE GENOMIC DNA]</scope>
    <source>
        <strain evidence="3">yFS286</strain>
    </source>
</reference>
<dbReference type="EMBL" id="KE503206">
    <property type="protein sequence ID" value="EPX74649.1"/>
    <property type="molecule type" value="Genomic_DNA"/>
</dbReference>
<proteinExistence type="predicted"/>
<protein>
    <submittedName>
        <fullName evidence="2">Uncharacterized protein</fullName>
    </submittedName>
</protein>
<evidence type="ECO:0000313" key="3">
    <source>
        <dbReference type="Proteomes" id="UP000016088"/>
    </source>
</evidence>
<evidence type="ECO:0000313" key="2">
    <source>
        <dbReference type="EMBL" id="EPX74649.1"/>
    </source>
</evidence>
<feature type="compositionally biased region" description="Polar residues" evidence="1">
    <location>
        <begin position="10"/>
        <end position="22"/>
    </location>
</feature>
<keyword evidence="3" id="KW-1185">Reference proteome</keyword>
<gene>
    <name evidence="2" type="ORF">SOCG_02132</name>
</gene>
<dbReference type="OrthoDB" id="5386603at2759"/>
<dbReference type="AlphaFoldDB" id="S9RL35"/>
<dbReference type="OMA" id="FQALPYE"/>
<dbReference type="GO" id="GO:1990463">
    <property type="term" value="C:lateral cortical node"/>
    <property type="evidence" value="ECO:0007669"/>
    <property type="project" value="EnsemblFungi"/>
</dbReference>
<feature type="compositionally biased region" description="Basic and acidic residues" evidence="1">
    <location>
        <begin position="214"/>
        <end position="229"/>
    </location>
</feature>